<accession>A0A1B3B9J4</accession>
<gene>
    <name evidence="2" type="ORF">KS2013_736</name>
</gene>
<dbReference type="AlphaFoldDB" id="A0A1B3B9J4"/>
<keyword evidence="1" id="KW-0812">Transmembrane</keyword>
<dbReference type="OrthoDB" id="9204737at2"/>
<organism evidence="2 3">
    <name type="scientific">Kangiella sediminilitoris</name>
    <dbReference type="NCBI Taxonomy" id="1144748"/>
    <lineage>
        <taxon>Bacteria</taxon>
        <taxon>Pseudomonadati</taxon>
        <taxon>Pseudomonadota</taxon>
        <taxon>Gammaproteobacteria</taxon>
        <taxon>Kangiellales</taxon>
        <taxon>Kangiellaceae</taxon>
        <taxon>Kangiella</taxon>
    </lineage>
</organism>
<dbReference type="STRING" id="1144748.KS2013_736"/>
<proteinExistence type="predicted"/>
<protein>
    <recommendedName>
        <fullName evidence="4">PepSY-associated TM helix domain protein</fullName>
    </recommendedName>
</protein>
<sequence length="254" mass="29168">MKKKKHSSNNNRKGHYRKWHRRFGVAASIFLLNLAVTGLLLNHYEALKLHQSYITSDWLMDWYGIESPESVNCLQSKQKRVCQIGDQIYLNETFWKEQADPILLFKTLEQESLLITSSHAFWLTKDLALIEDISFAEELGNTISSAGFINDQLTVETTSGKGYQFNSDFFSWEQTNSAPTLKRQAATEPTPALKDTLSNGYRHRQITHLRFVQDLHSGAVIGLSGKITNDLTALIIIWLVISGFITWYRRKNKK</sequence>
<name>A0A1B3B9J4_9GAMM</name>
<dbReference type="Proteomes" id="UP000094147">
    <property type="component" value="Chromosome"/>
</dbReference>
<dbReference type="EMBL" id="CP012418">
    <property type="protein sequence ID" value="AOE49460.1"/>
    <property type="molecule type" value="Genomic_DNA"/>
</dbReference>
<evidence type="ECO:0000313" key="2">
    <source>
        <dbReference type="EMBL" id="AOE49460.1"/>
    </source>
</evidence>
<dbReference type="Pfam" id="PF03929">
    <property type="entry name" value="PepSY_TM"/>
    <property type="match status" value="1"/>
</dbReference>
<dbReference type="KEGG" id="ksd:KS2013_736"/>
<evidence type="ECO:0000313" key="3">
    <source>
        <dbReference type="Proteomes" id="UP000094147"/>
    </source>
</evidence>
<keyword evidence="3" id="KW-1185">Reference proteome</keyword>
<keyword evidence="1" id="KW-0472">Membrane</keyword>
<evidence type="ECO:0000256" key="1">
    <source>
        <dbReference type="SAM" id="Phobius"/>
    </source>
</evidence>
<keyword evidence="1" id="KW-1133">Transmembrane helix</keyword>
<dbReference type="InterPro" id="IPR005625">
    <property type="entry name" value="PepSY-ass_TM"/>
</dbReference>
<reference evidence="3" key="1">
    <citation type="submission" date="2015-08" db="EMBL/GenBank/DDBJ databases">
        <authorList>
            <person name="Kim K.M."/>
        </authorList>
    </citation>
    <scope>NUCLEOTIDE SEQUENCE [LARGE SCALE GENOMIC DNA]</scope>
    <source>
        <strain evidence="3">KCTC 23892</strain>
    </source>
</reference>
<dbReference type="RefSeq" id="WP_068989926.1">
    <property type="nucleotide sequence ID" value="NZ_CP012418.1"/>
</dbReference>
<feature type="transmembrane region" description="Helical" evidence="1">
    <location>
        <begin position="21"/>
        <end position="41"/>
    </location>
</feature>
<evidence type="ECO:0008006" key="4">
    <source>
        <dbReference type="Google" id="ProtNLM"/>
    </source>
</evidence>
<feature type="transmembrane region" description="Helical" evidence="1">
    <location>
        <begin position="231"/>
        <end position="248"/>
    </location>
</feature>